<dbReference type="EMBL" id="HE580271">
    <property type="protein sequence ID" value="CCD24893.1"/>
    <property type="molecule type" value="Genomic_DNA"/>
</dbReference>
<dbReference type="GO" id="GO:0005739">
    <property type="term" value="C:mitochondrion"/>
    <property type="evidence" value="ECO:0007669"/>
    <property type="project" value="TreeGrafter"/>
</dbReference>
<dbReference type="PROSITE" id="PS50206">
    <property type="entry name" value="RHODANESE_3"/>
    <property type="match status" value="1"/>
</dbReference>
<accession>G0WAX3</accession>
<feature type="domain" description="Rhodanese" evidence="1">
    <location>
        <begin position="47"/>
        <end position="148"/>
    </location>
</feature>
<evidence type="ECO:0000259" key="1">
    <source>
        <dbReference type="PROSITE" id="PS50206"/>
    </source>
</evidence>
<dbReference type="KEGG" id="ndi:NDAI_0E00770"/>
<evidence type="ECO:0000313" key="2">
    <source>
        <dbReference type="EMBL" id="CCD24893.1"/>
    </source>
</evidence>
<dbReference type="Gene3D" id="3.40.250.10">
    <property type="entry name" value="Rhodanese-like domain"/>
    <property type="match status" value="1"/>
</dbReference>
<dbReference type="InterPro" id="IPR001763">
    <property type="entry name" value="Rhodanese-like_dom"/>
</dbReference>
<dbReference type="SUPFAM" id="SSF52821">
    <property type="entry name" value="Rhodanese/Cell cycle control phosphatase"/>
    <property type="match status" value="1"/>
</dbReference>
<dbReference type="eggNOG" id="KOG1530">
    <property type="taxonomic scope" value="Eukaryota"/>
</dbReference>
<organism evidence="2 3">
    <name type="scientific">Naumovozyma dairenensis (strain ATCC 10597 / BCRC 20456 / CBS 421 / NBRC 0211 / NRRL Y-12639)</name>
    <name type="common">Saccharomyces dairenensis</name>
    <dbReference type="NCBI Taxonomy" id="1071378"/>
    <lineage>
        <taxon>Eukaryota</taxon>
        <taxon>Fungi</taxon>
        <taxon>Dikarya</taxon>
        <taxon>Ascomycota</taxon>
        <taxon>Saccharomycotina</taxon>
        <taxon>Saccharomycetes</taxon>
        <taxon>Saccharomycetales</taxon>
        <taxon>Saccharomycetaceae</taxon>
        <taxon>Naumovozyma</taxon>
    </lineage>
</organism>
<dbReference type="STRING" id="1071378.G0WAX3"/>
<evidence type="ECO:0000313" key="3">
    <source>
        <dbReference type="Proteomes" id="UP000000689"/>
    </source>
</evidence>
<dbReference type="PANTHER" id="PTHR44086">
    <property type="entry name" value="THIOSULFATE SULFURTRANSFERASE RDL2, MITOCHONDRIAL-RELATED"/>
    <property type="match status" value="1"/>
</dbReference>
<dbReference type="GO" id="GO:0004792">
    <property type="term" value="F:thiosulfate-cyanide sulfurtransferase activity"/>
    <property type="evidence" value="ECO:0007669"/>
    <property type="project" value="TreeGrafter"/>
</dbReference>
<reference evidence="2 3" key="1">
    <citation type="journal article" date="2011" name="Proc. Natl. Acad. Sci. U.S.A.">
        <title>Evolutionary erosion of yeast sex chromosomes by mating-type switching accidents.</title>
        <authorList>
            <person name="Gordon J.L."/>
            <person name="Armisen D."/>
            <person name="Proux-Wera E."/>
            <person name="Oheigeartaigh S.S."/>
            <person name="Byrne K.P."/>
            <person name="Wolfe K.H."/>
        </authorList>
    </citation>
    <scope>NUCLEOTIDE SEQUENCE [LARGE SCALE GENOMIC DNA]</scope>
    <source>
        <strain evidence="3">ATCC 10597 / BCRC 20456 / CBS 421 / NBRC 0211 / NRRL Y-12639</strain>
    </source>
</reference>
<dbReference type="Proteomes" id="UP000000689">
    <property type="component" value="Chromosome 5"/>
</dbReference>
<dbReference type="InterPro" id="IPR036873">
    <property type="entry name" value="Rhodanese-like_dom_sf"/>
</dbReference>
<dbReference type="HOGENOM" id="CLU_089574_0_2_1"/>
<dbReference type="Pfam" id="PF00581">
    <property type="entry name" value="Rhodanese"/>
    <property type="match status" value="1"/>
</dbReference>
<keyword evidence="3" id="KW-1185">Reference proteome</keyword>
<protein>
    <recommendedName>
        <fullName evidence="1">Rhodanese domain-containing protein</fullName>
    </recommendedName>
</protein>
<dbReference type="RefSeq" id="XP_003670136.1">
    <property type="nucleotide sequence ID" value="XM_003670088.1"/>
</dbReference>
<dbReference type="CDD" id="cd01519">
    <property type="entry name" value="RHOD_HSP67B2"/>
    <property type="match status" value="1"/>
</dbReference>
<dbReference type="GeneID" id="11498611"/>
<dbReference type="AlphaFoldDB" id="G0WAX3"/>
<gene>
    <name evidence="2" type="primary">NDAI0E00770</name>
    <name evidence="2" type="ordered locus">NDAI_0E00770</name>
</gene>
<dbReference type="OrthoDB" id="566238at2759"/>
<dbReference type="PANTHER" id="PTHR44086:SF10">
    <property type="entry name" value="THIOSULFATE SULFURTRANSFERASE_RHODANESE-LIKE DOMAIN-CONTAINING PROTEIN 3"/>
    <property type="match status" value="1"/>
</dbReference>
<dbReference type="SMART" id="SM00450">
    <property type="entry name" value="RHOD"/>
    <property type="match status" value="1"/>
</dbReference>
<sequence>MLRTITGRTAILRQSSSRPTSLLLRTFSTKSPKIYDFNQIKKLVQQPIESKTLVDVREPEELKEYAMPTAINIPLKTAPGALSLSSDEFFDIFHFEKPPINNELIFFCQKGIRAQTAEELARSYGYENTGIYPGSIKEWLEKNGKDIKPTATFQAKL</sequence>
<dbReference type="OMA" id="YEGSWTD"/>
<proteinExistence type="predicted"/>
<name>G0WAX3_NAUDC</name>